<proteinExistence type="predicted"/>
<dbReference type="Pfam" id="PF01852">
    <property type="entry name" value="START"/>
    <property type="match status" value="1"/>
</dbReference>
<dbReference type="GO" id="GO:0008289">
    <property type="term" value="F:lipid binding"/>
    <property type="evidence" value="ECO:0007669"/>
    <property type="project" value="InterPro"/>
</dbReference>
<name>A0A9P1MSP0_9PELO</name>
<dbReference type="PANTHER" id="PTHR46121:SF3">
    <property type="entry name" value="STEROIDOGENIC ACUTE REGULATORY-LIKE PROTEIN 1"/>
    <property type="match status" value="1"/>
</dbReference>
<reference evidence="2" key="1">
    <citation type="submission" date="2022-11" db="EMBL/GenBank/DDBJ databases">
        <authorList>
            <person name="Kikuchi T."/>
        </authorList>
    </citation>
    <scope>NUCLEOTIDE SEQUENCE</scope>
    <source>
        <strain evidence="2">PS1010</strain>
    </source>
</reference>
<feature type="domain" description="START" evidence="1">
    <location>
        <begin position="5"/>
        <end position="67"/>
    </location>
</feature>
<gene>
    <name evidence="2" type="ORF">CAMP_LOCUS911</name>
</gene>
<dbReference type="GO" id="GO:0140284">
    <property type="term" value="C:endoplasmic reticulum-endosome membrane contact site"/>
    <property type="evidence" value="ECO:0007669"/>
    <property type="project" value="TreeGrafter"/>
</dbReference>
<dbReference type="InterPro" id="IPR051869">
    <property type="entry name" value="STARD3"/>
</dbReference>
<evidence type="ECO:0000313" key="3">
    <source>
        <dbReference type="Proteomes" id="UP001152747"/>
    </source>
</evidence>
<dbReference type="InterPro" id="IPR002913">
    <property type="entry name" value="START_lipid-bd_dom"/>
</dbReference>
<comment type="caution">
    <text evidence="2">The sequence shown here is derived from an EMBL/GenBank/DDBJ whole genome shotgun (WGS) entry which is preliminary data.</text>
</comment>
<sequence>MNFVLQAHLHLAGARFRPHPTKPETTLTDVIMLADLKGMLPKFLVNQVIGKVMIMDTVTNRKHFNDLNNAKKLRN</sequence>
<accession>A0A9P1MSP0</accession>
<dbReference type="GO" id="GO:0099044">
    <property type="term" value="P:vesicle tethering to endoplasmic reticulum"/>
    <property type="evidence" value="ECO:0007669"/>
    <property type="project" value="TreeGrafter"/>
</dbReference>
<dbReference type="OrthoDB" id="74575at2759"/>
<dbReference type="AlphaFoldDB" id="A0A9P1MSP0"/>
<dbReference type="GO" id="GO:0031902">
    <property type="term" value="C:late endosome membrane"/>
    <property type="evidence" value="ECO:0007669"/>
    <property type="project" value="TreeGrafter"/>
</dbReference>
<evidence type="ECO:0000313" key="2">
    <source>
        <dbReference type="EMBL" id="CAI5438274.1"/>
    </source>
</evidence>
<dbReference type="GO" id="GO:0005789">
    <property type="term" value="C:endoplasmic reticulum membrane"/>
    <property type="evidence" value="ECO:0007669"/>
    <property type="project" value="TreeGrafter"/>
</dbReference>
<dbReference type="Gene3D" id="3.30.530.20">
    <property type="match status" value="1"/>
</dbReference>
<protein>
    <recommendedName>
        <fullName evidence="1">START domain-containing protein</fullName>
    </recommendedName>
</protein>
<keyword evidence="3" id="KW-1185">Reference proteome</keyword>
<dbReference type="InterPro" id="IPR023393">
    <property type="entry name" value="START-like_dom_sf"/>
</dbReference>
<dbReference type="SUPFAM" id="SSF55961">
    <property type="entry name" value="Bet v1-like"/>
    <property type="match status" value="1"/>
</dbReference>
<dbReference type="PANTHER" id="PTHR46121">
    <property type="entry name" value="STEROIDOGENIC ACUTE REGULATORY PROTEIN-LIKE"/>
    <property type="match status" value="1"/>
</dbReference>
<dbReference type="GO" id="GO:0005765">
    <property type="term" value="C:lysosomal membrane"/>
    <property type="evidence" value="ECO:0007669"/>
    <property type="project" value="TreeGrafter"/>
</dbReference>
<evidence type="ECO:0000259" key="1">
    <source>
        <dbReference type="Pfam" id="PF01852"/>
    </source>
</evidence>
<organism evidence="2 3">
    <name type="scientific">Caenorhabditis angaria</name>
    <dbReference type="NCBI Taxonomy" id="860376"/>
    <lineage>
        <taxon>Eukaryota</taxon>
        <taxon>Metazoa</taxon>
        <taxon>Ecdysozoa</taxon>
        <taxon>Nematoda</taxon>
        <taxon>Chromadorea</taxon>
        <taxon>Rhabditida</taxon>
        <taxon>Rhabditina</taxon>
        <taxon>Rhabditomorpha</taxon>
        <taxon>Rhabditoidea</taxon>
        <taxon>Rhabditidae</taxon>
        <taxon>Peloderinae</taxon>
        <taxon>Caenorhabditis</taxon>
    </lineage>
</organism>
<dbReference type="Proteomes" id="UP001152747">
    <property type="component" value="Unassembled WGS sequence"/>
</dbReference>
<dbReference type="EMBL" id="CANHGI010000001">
    <property type="protein sequence ID" value="CAI5438274.1"/>
    <property type="molecule type" value="Genomic_DNA"/>
</dbReference>